<feature type="transmembrane region" description="Helical" evidence="2">
    <location>
        <begin position="249"/>
        <end position="272"/>
    </location>
</feature>
<comment type="caution">
    <text evidence="3">The sequence shown here is derived from an EMBL/GenBank/DDBJ whole genome shotgun (WGS) entry which is preliminary data.</text>
</comment>
<dbReference type="InterPro" id="IPR032809">
    <property type="entry name" value="Put_HupE_UreJ"/>
</dbReference>
<organism evidence="3 4">
    <name type="scientific">Mesobacillus selenatarsenatis (strain DSM 18680 / JCM 14380 / FERM P-15431 / SF-1)</name>
    <dbReference type="NCBI Taxonomy" id="1321606"/>
    <lineage>
        <taxon>Bacteria</taxon>
        <taxon>Bacillati</taxon>
        <taxon>Bacillota</taxon>
        <taxon>Bacilli</taxon>
        <taxon>Bacillales</taxon>
        <taxon>Bacillaceae</taxon>
        <taxon>Mesobacillus</taxon>
    </lineage>
</organism>
<keyword evidence="2" id="KW-0472">Membrane</keyword>
<feature type="transmembrane region" description="Helical" evidence="2">
    <location>
        <begin position="215"/>
        <end position="237"/>
    </location>
</feature>
<accession>A0A0A8XAZ5</accession>
<feature type="compositionally biased region" description="Polar residues" evidence="1">
    <location>
        <begin position="185"/>
        <end position="201"/>
    </location>
</feature>
<dbReference type="Proteomes" id="UP000031014">
    <property type="component" value="Unassembled WGS sequence"/>
</dbReference>
<reference evidence="3 4" key="1">
    <citation type="submission" date="2013-06" db="EMBL/GenBank/DDBJ databases">
        <title>Whole genome shotgun sequence of Bacillus selenatarsenatis SF-1.</title>
        <authorList>
            <person name="Kuroda M."/>
            <person name="Sei K."/>
            <person name="Yamashita M."/>
            <person name="Ike M."/>
        </authorList>
    </citation>
    <scope>NUCLEOTIDE SEQUENCE [LARGE SCALE GENOMIC DNA]</scope>
    <source>
        <strain evidence="3 4">SF-1</strain>
    </source>
</reference>
<feature type="transmembrane region" description="Helical" evidence="2">
    <location>
        <begin position="370"/>
        <end position="387"/>
    </location>
</feature>
<dbReference type="STRING" id="1321606.SAMD00020551_4400"/>
<keyword evidence="2" id="KW-1133">Transmembrane helix</keyword>
<evidence type="ECO:0000256" key="1">
    <source>
        <dbReference type="SAM" id="MobiDB-lite"/>
    </source>
</evidence>
<dbReference type="AlphaFoldDB" id="A0A0A8XAZ5"/>
<dbReference type="Pfam" id="PF20420">
    <property type="entry name" value="DUF6702"/>
    <property type="match status" value="1"/>
</dbReference>
<feature type="transmembrane region" description="Helical" evidence="2">
    <location>
        <begin position="278"/>
        <end position="296"/>
    </location>
</feature>
<evidence type="ECO:0000313" key="4">
    <source>
        <dbReference type="Proteomes" id="UP000031014"/>
    </source>
</evidence>
<dbReference type="Pfam" id="PF13795">
    <property type="entry name" value="HupE_UreJ_2"/>
    <property type="match status" value="1"/>
</dbReference>
<sequence length="391" mass="44199">MKMDRQRKIQSKTVFRLIAIISLILFTFPALTFAHPYSASFTNVEFNEDETTFHFSIDTLSIIELQEDIDQNNDNILQMKEINNEEDHLVEFLTHSVILDKNNEQQEPEVISMEIEEKDNKEFLSLSLKYSAFQPGDTITINDGLFYKDADTNYVNLLSATMFGESSQAALQGENRSWTILLTEPQQEQQAGGDPSSSSGQADEAPGNKTAGSSWLSFFKLGMSHILTGYDHLLFLFALLLRKQTFKQYALIVTSFTVAHSITLSLAVLGIMDLPSKFVESMIALSIIYVAVENIFRKEVSHRWGLTFVFGLIHGLGFANILQEMNLSKGNLASALVSFNIGIEVVQIMIVLLLLPLLTYLHRLKDSSKYIKYGSIVIILFGAFWLFERLF</sequence>
<evidence type="ECO:0008006" key="5">
    <source>
        <dbReference type="Google" id="ProtNLM"/>
    </source>
</evidence>
<feature type="region of interest" description="Disordered" evidence="1">
    <location>
        <begin position="185"/>
        <end position="208"/>
    </location>
</feature>
<keyword evidence="4" id="KW-1185">Reference proteome</keyword>
<protein>
    <recommendedName>
        <fullName evidence="5">Hydrogenase/urease accessory protein HupE</fullName>
    </recommendedName>
</protein>
<dbReference type="InterPro" id="IPR046525">
    <property type="entry name" value="DUF6702"/>
</dbReference>
<proteinExistence type="predicted"/>
<gene>
    <name evidence="3" type="ORF">SAMD00020551_4400</name>
</gene>
<evidence type="ECO:0000256" key="2">
    <source>
        <dbReference type="SAM" id="Phobius"/>
    </source>
</evidence>
<keyword evidence="2" id="KW-0812">Transmembrane</keyword>
<name>A0A0A8XAZ5_MESS1</name>
<feature type="transmembrane region" description="Helical" evidence="2">
    <location>
        <begin position="303"/>
        <end position="323"/>
    </location>
</feature>
<evidence type="ECO:0000313" key="3">
    <source>
        <dbReference type="EMBL" id="GAM16212.1"/>
    </source>
</evidence>
<feature type="transmembrane region" description="Helical" evidence="2">
    <location>
        <begin position="335"/>
        <end position="358"/>
    </location>
</feature>
<dbReference type="EMBL" id="BASE01000113">
    <property type="protein sequence ID" value="GAM16212.1"/>
    <property type="molecule type" value="Genomic_DNA"/>
</dbReference>